<gene>
    <name evidence="1" type="ORF">S01H1_58875</name>
</gene>
<name>X0WEX7_9ZZZZ</name>
<evidence type="ECO:0008006" key="2">
    <source>
        <dbReference type="Google" id="ProtNLM"/>
    </source>
</evidence>
<proteinExistence type="predicted"/>
<evidence type="ECO:0000313" key="1">
    <source>
        <dbReference type="EMBL" id="GAG23063.1"/>
    </source>
</evidence>
<reference evidence="1" key="1">
    <citation type="journal article" date="2014" name="Front. Microbiol.">
        <title>High frequency of phylogenetically diverse reductive dehalogenase-homologous genes in deep subseafloor sedimentary metagenomes.</title>
        <authorList>
            <person name="Kawai M."/>
            <person name="Futagami T."/>
            <person name="Toyoda A."/>
            <person name="Takaki Y."/>
            <person name="Nishi S."/>
            <person name="Hori S."/>
            <person name="Arai W."/>
            <person name="Tsubouchi T."/>
            <person name="Morono Y."/>
            <person name="Uchiyama I."/>
            <person name="Ito T."/>
            <person name="Fujiyama A."/>
            <person name="Inagaki F."/>
            <person name="Takami H."/>
        </authorList>
    </citation>
    <scope>NUCLEOTIDE SEQUENCE</scope>
    <source>
        <strain evidence="1">Expedition CK06-06</strain>
    </source>
</reference>
<organism evidence="1">
    <name type="scientific">marine sediment metagenome</name>
    <dbReference type="NCBI Taxonomy" id="412755"/>
    <lineage>
        <taxon>unclassified sequences</taxon>
        <taxon>metagenomes</taxon>
        <taxon>ecological metagenomes</taxon>
    </lineage>
</organism>
<dbReference type="AlphaFoldDB" id="X0WEX7"/>
<dbReference type="EMBL" id="BARS01038478">
    <property type="protein sequence ID" value="GAG23063.1"/>
    <property type="molecule type" value="Genomic_DNA"/>
</dbReference>
<accession>X0WEX7</accession>
<sequence length="129" mass="14875">MRILGFSQKWPKLDEATFTTFRVKRRDKDWQQSELVQIVYKPRSKDREILGLAVIISKDMRRLRTPFDDLHGAFEPSPITRAEAIADGFPSYKAMAAWLHKVHGLGPNAHINKLTLLYHARYIKASADV</sequence>
<protein>
    <recommendedName>
        <fullName evidence="2">ASCH domain-containing protein</fullName>
    </recommendedName>
</protein>
<comment type="caution">
    <text evidence="1">The sequence shown here is derived from an EMBL/GenBank/DDBJ whole genome shotgun (WGS) entry which is preliminary data.</text>
</comment>